<feature type="region of interest" description="Disordered" evidence="1">
    <location>
        <begin position="42"/>
        <end position="117"/>
    </location>
</feature>
<organism evidence="2 3">
    <name type="scientific">Ensete ventricosum</name>
    <name type="common">Abyssinian banana</name>
    <name type="synonym">Musa ensete</name>
    <dbReference type="NCBI Taxonomy" id="4639"/>
    <lineage>
        <taxon>Eukaryota</taxon>
        <taxon>Viridiplantae</taxon>
        <taxon>Streptophyta</taxon>
        <taxon>Embryophyta</taxon>
        <taxon>Tracheophyta</taxon>
        <taxon>Spermatophyta</taxon>
        <taxon>Magnoliopsida</taxon>
        <taxon>Liliopsida</taxon>
        <taxon>Zingiberales</taxon>
        <taxon>Musaceae</taxon>
        <taxon>Ensete</taxon>
    </lineage>
</organism>
<proteinExistence type="predicted"/>
<accession>A0A426WYF3</accession>
<reference evidence="2 3" key="1">
    <citation type="journal article" date="2014" name="Agronomy (Basel)">
        <title>A Draft Genome Sequence for Ensete ventricosum, the Drought-Tolerant Tree Against Hunger.</title>
        <authorList>
            <person name="Harrison J."/>
            <person name="Moore K.A."/>
            <person name="Paszkiewicz K."/>
            <person name="Jones T."/>
            <person name="Grant M."/>
            <person name="Ambacheew D."/>
            <person name="Muzemil S."/>
            <person name="Studholme D.J."/>
        </authorList>
    </citation>
    <scope>NUCLEOTIDE SEQUENCE [LARGE SCALE GENOMIC DNA]</scope>
</reference>
<dbReference type="AlphaFoldDB" id="A0A426WYF3"/>
<name>A0A426WYF3_ENSVE</name>
<dbReference type="Proteomes" id="UP000287651">
    <property type="component" value="Unassembled WGS sequence"/>
</dbReference>
<sequence>MYPLRFPNSGNRAKVFVRKIGFKLCDEIISRRIVLPKAPSTGRLAPIRASPKGRPVAPTRGSAYGQKRRPQGAASRGQHYRQQGRLPTGKGSRHLRRGSISDDDAEGERGDPRCRGGRLRRMVMRRSDGTDDDEINNHMAWRCADAHIDPIVSD</sequence>
<protein>
    <submittedName>
        <fullName evidence="2">Uncharacterized protein</fullName>
    </submittedName>
</protein>
<gene>
    <name evidence="2" type="ORF">B296_00049118</name>
</gene>
<comment type="caution">
    <text evidence="2">The sequence shown here is derived from an EMBL/GenBank/DDBJ whole genome shotgun (WGS) entry which is preliminary data.</text>
</comment>
<dbReference type="EMBL" id="AMZH03036310">
    <property type="protein sequence ID" value="RRT31742.1"/>
    <property type="molecule type" value="Genomic_DNA"/>
</dbReference>
<evidence type="ECO:0000313" key="2">
    <source>
        <dbReference type="EMBL" id="RRT31742.1"/>
    </source>
</evidence>
<evidence type="ECO:0000313" key="3">
    <source>
        <dbReference type="Proteomes" id="UP000287651"/>
    </source>
</evidence>
<evidence type="ECO:0000256" key="1">
    <source>
        <dbReference type="SAM" id="MobiDB-lite"/>
    </source>
</evidence>